<dbReference type="OrthoDB" id="2084147at2"/>
<organism evidence="1 2">
    <name type="scientific">Natranaerovirga pectinivora</name>
    <dbReference type="NCBI Taxonomy" id="682400"/>
    <lineage>
        <taxon>Bacteria</taxon>
        <taxon>Bacillati</taxon>
        <taxon>Bacillota</taxon>
        <taxon>Clostridia</taxon>
        <taxon>Lachnospirales</taxon>
        <taxon>Natranaerovirgaceae</taxon>
        <taxon>Natranaerovirga</taxon>
    </lineage>
</organism>
<accession>A0A4R3MQN4</accession>
<sequence>MKKVITIITLFLIVLVVFTGCSKQQLLMSEQLNSNSINKIQVITAMGNPDFGAESKIITNTDEIETFVKTFNSGIIGNKVDEKDIGIGSISYYKFFYNDELIAQFTFNVNDTNVIWFNNNYHYVTYGQNLKTPFELYKNSSADIFVVDEKGNII</sequence>
<keyword evidence="2" id="KW-1185">Reference proteome</keyword>
<dbReference type="Proteomes" id="UP000294902">
    <property type="component" value="Unassembled WGS sequence"/>
</dbReference>
<evidence type="ECO:0008006" key="3">
    <source>
        <dbReference type="Google" id="ProtNLM"/>
    </source>
</evidence>
<reference evidence="1 2" key="1">
    <citation type="submission" date="2019-03" db="EMBL/GenBank/DDBJ databases">
        <title>Genomic Encyclopedia of Type Strains, Phase IV (KMG-IV): sequencing the most valuable type-strain genomes for metagenomic binning, comparative biology and taxonomic classification.</title>
        <authorList>
            <person name="Goeker M."/>
        </authorList>
    </citation>
    <scope>NUCLEOTIDE SEQUENCE [LARGE SCALE GENOMIC DNA]</scope>
    <source>
        <strain evidence="1 2">DSM 24629</strain>
    </source>
</reference>
<comment type="caution">
    <text evidence="1">The sequence shown here is derived from an EMBL/GenBank/DDBJ whole genome shotgun (WGS) entry which is preliminary data.</text>
</comment>
<dbReference type="PROSITE" id="PS51257">
    <property type="entry name" value="PROKAR_LIPOPROTEIN"/>
    <property type="match status" value="1"/>
</dbReference>
<dbReference type="AlphaFoldDB" id="A0A4R3MQN4"/>
<evidence type="ECO:0000313" key="2">
    <source>
        <dbReference type="Proteomes" id="UP000294902"/>
    </source>
</evidence>
<gene>
    <name evidence="1" type="ORF">EDC18_101510</name>
</gene>
<protein>
    <recommendedName>
        <fullName evidence="3">Lipoprotein</fullName>
    </recommendedName>
</protein>
<proteinExistence type="predicted"/>
<dbReference type="RefSeq" id="WP_132249911.1">
    <property type="nucleotide sequence ID" value="NZ_SMAL01000001.1"/>
</dbReference>
<evidence type="ECO:0000313" key="1">
    <source>
        <dbReference type="EMBL" id="TCT17212.1"/>
    </source>
</evidence>
<name>A0A4R3MQN4_9FIRM</name>
<dbReference type="EMBL" id="SMAL01000001">
    <property type="protein sequence ID" value="TCT17212.1"/>
    <property type="molecule type" value="Genomic_DNA"/>
</dbReference>